<gene>
    <name evidence="1" type="ORF">ASPGLDRAFT_41135</name>
</gene>
<name>A0A1L9VZ46_ASPGL</name>
<dbReference type="AlphaFoldDB" id="A0A1L9VZ46"/>
<evidence type="ECO:0000313" key="1">
    <source>
        <dbReference type="EMBL" id="OJJ89193.1"/>
    </source>
</evidence>
<dbReference type="OrthoDB" id="4506300at2759"/>
<protein>
    <submittedName>
        <fullName evidence="1">Uncharacterized protein</fullName>
    </submittedName>
</protein>
<reference evidence="2" key="1">
    <citation type="journal article" date="2017" name="Genome Biol.">
        <title>Comparative genomics reveals high biological diversity and specific adaptations in the industrially and medically important fungal genus Aspergillus.</title>
        <authorList>
            <person name="de Vries R.P."/>
            <person name="Riley R."/>
            <person name="Wiebenga A."/>
            <person name="Aguilar-Osorio G."/>
            <person name="Amillis S."/>
            <person name="Uchima C.A."/>
            <person name="Anderluh G."/>
            <person name="Asadollahi M."/>
            <person name="Askin M."/>
            <person name="Barry K."/>
            <person name="Battaglia E."/>
            <person name="Bayram O."/>
            <person name="Benocci T."/>
            <person name="Braus-Stromeyer S.A."/>
            <person name="Caldana C."/>
            <person name="Canovas D."/>
            <person name="Cerqueira G.C."/>
            <person name="Chen F."/>
            <person name="Chen W."/>
            <person name="Choi C."/>
            <person name="Clum A."/>
            <person name="Dos Santos R.A."/>
            <person name="Damasio A.R."/>
            <person name="Diallinas G."/>
            <person name="Emri T."/>
            <person name="Fekete E."/>
            <person name="Flipphi M."/>
            <person name="Freyberg S."/>
            <person name="Gallo A."/>
            <person name="Gournas C."/>
            <person name="Habgood R."/>
            <person name="Hainaut M."/>
            <person name="Harispe M.L."/>
            <person name="Henrissat B."/>
            <person name="Hilden K.S."/>
            <person name="Hope R."/>
            <person name="Hossain A."/>
            <person name="Karabika E."/>
            <person name="Karaffa L."/>
            <person name="Karanyi Z."/>
            <person name="Krasevec N."/>
            <person name="Kuo A."/>
            <person name="Kusch H."/>
            <person name="LaButti K."/>
            <person name="Lagendijk E.L."/>
            <person name="Lapidus A."/>
            <person name="Levasseur A."/>
            <person name="Lindquist E."/>
            <person name="Lipzen A."/>
            <person name="Logrieco A.F."/>
            <person name="MacCabe A."/>
            <person name="Maekelae M.R."/>
            <person name="Malavazi I."/>
            <person name="Melin P."/>
            <person name="Meyer V."/>
            <person name="Mielnichuk N."/>
            <person name="Miskei M."/>
            <person name="Molnar A.P."/>
            <person name="Mule G."/>
            <person name="Ngan C.Y."/>
            <person name="Orejas M."/>
            <person name="Orosz E."/>
            <person name="Ouedraogo J.P."/>
            <person name="Overkamp K.M."/>
            <person name="Park H.-S."/>
            <person name="Perrone G."/>
            <person name="Piumi F."/>
            <person name="Punt P.J."/>
            <person name="Ram A.F."/>
            <person name="Ramon A."/>
            <person name="Rauscher S."/>
            <person name="Record E."/>
            <person name="Riano-Pachon D.M."/>
            <person name="Robert V."/>
            <person name="Roehrig J."/>
            <person name="Ruller R."/>
            <person name="Salamov A."/>
            <person name="Salih N.S."/>
            <person name="Samson R.A."/>
            <person name="Sandor E."/>
            <person name="Sanguinetti M."/>
            <person name="Schuetze T."/>
            <person name="Sepcic K."/>
            <person name="Shelest E."/>
            <person name="Sherlock G."/>
            <person name="Sophianopoulou V."/>
            <person name="Squina F.M."/>
            <person name="Sun H."/>
            <person name="Susca A."/>
            <person name="Todd R.B."/>
            <person name="Tsang A."/>
            <person name="Unkles S.E."/>
            <person name="van de Wiele N."/>
            <person name="van Rossen-Uffink D."/>
            <person name="Oliveira J.V."/>
            <person name="Vesth T.C."/>
            <person name="Visser J."/>
            <person name="Yu J.-H."/>
            <person name="Zhou M."/>
            <person name="Andersen M.R."/>
            <person name="Archer D.B."/>
            <person name="Baker S.E."/>
            <person name="Benoit I."/>
            <person name="Brakhage A.A."/>
            <person name="Braus G.H."/>
            <person name="Fischer R."/>
            <person name="Frisvad J.C."/>
            <person name="Goldman G.H."/>
            <person name="Houbraken J."/>
            <person name="Oakley B."/>
            <person name="Pocsi I."/>
            <person name="Scazzocchio C."/>
            <person name="Seiboth B."/>
            <person name="vanKuyk P.A."/>
            <person name="Wortman J."/>
            <person name="Dyer P.S."/>
            <person name="Grigoriev I.V."/>
        </authorList>
    </citation>
    <scope>NUCLEOTIDE SEQUENCE [LARGE SCALE GENOMIC DNA]</scope>
    <source>
        <strain evidence="2">CBS 516.65</strain>
    </source>
</reference>
<sequence length="152" mass="17688">TEYLSAPTILPVPLTQAKGNNSLTSLHIEYIQDLPEYPVSHIYGYTYVVAVGNRSQEEMEELVHDVQYAKKLKWGQKRPVYFPFLNSQVKKWTWTCSGIFACEYLNPYIASYHHTVHVMNRTINKHARKEKITKKANIRKDSLRLDHGILII</sequence>
<keyword evidence="2" id="KW-1185">Reference proteome</keyword>
<dbReference type="VEuPathDB" id="FungiDB:ASPGLDRAFT_41135"/>
<dbReference type="EMBL" id="KV878888">
    <property type="protein sequence ID" value="OJJ89193.1"/>
    <property type="molecule type" value="Genomic_DNA"/>
</dbReference>
<dbReference type="GeneID" id="34461606"/>
<accession>A0A1L9VZ46</accession>
<organism evidence="1 2">
    <name type="scientific">Aspergillus glaucus CBS 516.65</name>
    <dbReference type="NCBI Taxonomy" id="1160497"/>
    <lineage>
        <taxon>Eukaryota</taxon>
        <taxon>Fungi</taxon>
        <taxon>Dikarya</taxon>
        <taxon>Ascomycota</taxon>
        <taxon>Pezizomycotina</taxon>
        <taxon>Eurotiomycetes</taxon>
        <taxon>Eurotiomycetidae</taxon>
        <taxon>Eurotiales</taxon>
        <taxon>Aspergillaceae</taxon>
        <taxon>Aspergillus</taxon>
        <taxon>Aspergillus subgen. Aspergillus</taxon>
    </lineage>
</organism>
<feature type="non-terminal residue" evidence="1">
    <location>
        <position position="1"/>
    </location>
</feature>
<proteinExistence type="predicted"/>
<dbReference type="Proteomes" id="UP000184300">
    <property type="component" value="Unassembled WGS sequence"/>
</dbReference>
<evidence type="ECO:0000313" key="2">
    <source>
        <dbReference type="Proteomes" id="UP000184300"/>
    </source>
</evidence>
<dbReference type="RefSeq" id="XP_022405855.1">
    <property type="nucleotide sequence ID" value="XM_022545345.1"/>
</dbReference>